<name>A0ABP3HEC5_9ACTN</name>
<feature type="region of interest" description="Disordered" evidence="1">
    <location>
        <begin position="533"/>
        <end position="555"/>
    </location>
</feature>
<gene>
    <name evidence="2" type="ORF">GCM10010151_65560</name>
</gene>
<feature type="compositionally biased region" description="Pro residues" evidence="1">
    <location>
        <begin position="541"/>
        <end position="555"/>
    </location>
</feature>
<organism evidence="2 3">
    <name type="scientific">Actinoallomurus spadix</name>
    <dbReference type="NCBI Taxonomy" id="79912"/>
    <lineage>
        <taxon>Bacteria</taxon>
        <taxon>Bacillati</taxon>
        <taxon>Actinomycetota</taxon>
        <taxon>Actinomycetes</taxon>
        <taxon>Streptosporangiales</taxon>
        <taxon>Thermomonosporaceae</taxon>
        <taxon>Actinoallomurus</taxon>
    </lineage>
</organism>
<dbReference type="EMBL" id="BAAABM010000066">
    <property type="protein sequence ID" value="GAA0366512.1"/>
    <property type="molecule type" value="Genomic_DNA"/>
</dbReference>
<keyword evidence="3" id="KW-1185">Reference proteome</keyword>
<sequence length="555" mass="60306">MDGYTAHPEEIGNAARGVDALTARVHEIHRTNDDVTHSLADAEWGLLHPVRDEFLSLAAEFRQHLGHMSSAMDGASERLHRTGAGYSAAETMIFKTLALTWKDHGAAQEIRQLNWASRFYQEHHTAYGLLTAEPFGQLGLAGLDLVRLVSDALSDDKFNISTDIANLASDASYGVLGAYANYRHLLADPLGFLVRHGIGFLLSAFYWSKSIVDRLTGDPIAIGQAAYNFDSIAESCRRLAGDLGDSLSRTLSGQHGTAADTARERLTGLRDGIAQTGHSADRIAALLQIISALIADVEGVLRGMISNVIVWAVYCWLSAGLLAAGTAGLSEVAAAREILRASSETAGETASVLAKLTGFIRRIGDLMARLRVELRYIKEKSFAKLLNSSIGTKLWDSSYGGAAQQVNRVSEDMGRAKGDPLTRITPSHIFVSTSRQVLRATENGALNKFGWHRYKTDENGDDYPDGKRHLRPLSYQLPDGEGGMRSPKNRIGMISAPVATMLPFVRGYQYWSRSGYVPSDQVIDQNLDLWGTRANTKPAEPAEPAPSPGPPPLLQ</sequence>
<evidence type="ECO:0008006" key="4">
    <source>
        <dbReference type="Google" id="ProtNLM"/>
    </source>
</evidence>
<protein>
    <recommendedName>
        <fullName evidence="4">WXG100 family type VII secretion target</fullName>
    </recommendedName>
</protein>
<dbReference type="RefSeq" id="WP_252799068.1">
    <property type="nucleotide sequence ID" value="NZ_BAAABM010000066.1"/>
</dbReference>
<dbReference type="Proteomes" id="UP001501822">
    <property type="component" value="Unassembled WGS sequence"/>
</dbReference>
<evidence type="ECO:0000313" key="2">
    <source>
        <dbReference type="EMBL" id="GAA0366512.1"/>
    </source>
</evidence>
<accession>A0ABP3HEC5</accession>
<evidence type="ECO:0000313" key="3">
    <source>
        <dbReference type="Proteomes" id="UP001501822"/>
    </source>
</evidence>
<reference evidence="3" key="1">
    <citation type="journal article" date="2019" name="Int. J. Syst. Evol. Microbiol.">
        <title>The Global Catalogue of Microorganisms (GCM) 10K type strain sequencing project: providing services to taxonomists for standard genome sequencing and annotation.</title>
        <authorList>
            <consortium name="The Broad Institute Genomics Platform"/>
            <consortium name="The Broad Institute Genome Sequencing Center for Infectious Disease"/>
            <person name="Wu L."/>
            <person name="Ma J."/>
        </authorList>
    </citation>
    <scope>NUCLEOTIDE SEQUENCE [LARGE SCALE GENOMIC DNA]</scope>
    <source>
        <strain evidence="3">JCM 3146</strain>
    </source>
</reference>
<evidence type="ECO:0000256" key="1">
    <source>
        <dbReference type="SAM" id="MobiDB-lite"/>
    </source>
</evidence>
<comment type="caution">
    <text evidence="2">The sequence shown here is derived from an EMBL/GenBank/DDBJ whole genome shotgun (WGS) entry which is preliminary data.</text>
</comment>
<proteinExistence type="predicted"/>